<organism>
    <name type="scientific">Culex quinquefasciatus</name>
    <name type="common">Southern house mosquito</name>
    <name type="synonym">Culex pungens</name>
    <dbReference type="NCBI Taxonomy" id="7176"/>
    <lineage>
        <taxon>Eukaryota</taxon>
        <taxon>Metazoa</taxon>
        <taxon>Ecdysozoa</taxon>
        <taxon>Arthropoda</taxon>
        <taxon>Hexapoda</taxon>
        <taxon>Insecta</taxon>
        <taxon>Pterygota</taxon>
        <taxon>Neoptera</taxon>
        <taxon>Endopterygota</taxon>
        <taxon>Diptera</taxon>
        <taxon>Nematocera</taxon>
        <taxon>Culicoidea</taxon>
        <taxon>Culicidae</taxon>
        <taxon>Culicinae</taxon>
        <taxon>Culicini</taxon>
        <taxon>Culex</taxon>
        <taxon>Culex</taxon>
    </lineage>
</organism>
<dbReference type="GO" id="GO:0005777">
    <property type="term" value="C:peroxisome"/>
    <property type="evidence" value="ECO:0007669"/>
    <property type="project" value="UniProtKB-SubCell"/>
</dbReference>
<name>B0X7N5_CULQU</name>
<dbReference type="FunFam" id="3.40.50.12780:FF:000025">
    <property type="entry name" value="luciferin 4-monooxygenase"/>
    <property type="match status" value="1"/>
</dbReference>
<dbReference type="Gene3D" id="3.30.300.30">
    <property type="match status" value="1"/>
</dbReference>
<dbReference type="KEGG" id="cqu:CpipJ_CPIJ015668"/>
<dbReference type="STRING" id="7176.B0X7N5"/>
<protein>
    <submittedName>
        <fullName evidence="5 6">Uncharacterized protein</fullName>
    </submittedName>
</protein>
<dbReference type="OMA" id="TETHGFI"/>
<dbReference type="GO" id="GO:0004467">
    <property type="term" value="F:long-chain fatty acid-CoA ligase activity"/>
    <property type="evidence" value="ECO:0007669"/>
    <property type="project" value="TreeGrafter"/>
</dbReference>
<evidence type="ECO:0000259" key="4">
    <source>
        <dbReference type="Pfam" id="PF13193"/>
    </source>
</evidence>
<feature type="domain" description="AMP-binding enzyme C-terminal" evidence="4">
    <location>
        <begin position="444"/>
        <end position="520"/>
    </location>
</feature>
<evidence type="ECO:0000313" key="6">
    <source>
        <dbReference type="EnsemblMetazoa" id="CPIJ015668-PA"/>
    </source>
</evidence>
<reference evidence="6" key="2">
    <citation type="submission" date="2021-02" db="UniProtKB">
        <authorList>
            <consortium name="EnsemblMetazoa"/>
        </authorList>
    </citation>
    <scope>IDENTIFICATION</scope>
    <source>
        <strain evidence="6">JHB</strain>
    </source>
</reference>
<dbReference type="VEuPathDB" id="VectorBase:CPIJ015668"/>
<evidence type="ECO:0000256" key="2">
    <source>
        <dbReference type="ARBA" id="ARBA00023140"/>
    </source>
</evidence>
<dbReference type="Pfam" id="PF13193">
    <property type="entry name" value="AMP-binding_C"/>
    <property type="match status" value="1"/>
</dbReference>
<dbReference type="InterPro" id="IPR000873">
    <property type="entry name" value="AMP-dep_synth/lig_dom"/>
</dbReference>
<accession>B0X7N5</accession>
<dbReference type="InParanoid" id="B0X7N5"/>
<evidence type="ECO:0000256" key="1">
    <source>
        <dbReference type="ARBA" id="ARBA00004275"/>
    </source>
</evidence>
<dbReference type="HOGENOM" id="CLU_000022_59_2_1"/>
<evidence type="ECO:0000313" key="7">
    <source>
        <dbReference type="Proteomes" id="UP000002320"/>
    </source>
</evidence>
<dbReference type="PANTHER" id="PTHR24096">
    <property type="entry name" value="LONG-CHAIN-FATTY-ACID--COA LIGASE"/>
    <property type="match status" value="1"/>
</dbReference>
<dbReference type="InterPro" id="IPR042099">
    <property type="entry name" value="ANL_N_sf"/>
</dbReference>
<dbReference type="EnsemblMetazoa" id="CPIJ015668-RA">
    <property type="protein sequence ID" value="CPIJ015668-PA"/>
    <property type="gene ID" value="CPIJ015668"/>
</dbReference>
<dbReference type="VEuPathDB" id="VectorBase:CQUJHB015480"/>
<dbReference type="AlphaFoldDB" id="B0X7N5"/>
<dbReference type="PANTHER" id="PTHR24096:SF353">
    <property type="entry name" value="GH16244P-RELATED"/>
    <property type="match status" value="1"/>
</dbReference>
<comment type="subcellular location">
    <subcellularLocation>
        <location evidence="1">Peroxisome</location>
    </subcellularLocation>
</comment>
<proteinExistence type="predicted"/>
<gene>
    <name evidence="6" type="primary">6048790</name>
    <name evidence="5" type="ORF">CpipJ_CPIJ015668</name>
</gene>
<dbReference type="Gene3D" id="3.40.50.12780">
    <property type="entry name" value="N-terminal domain of ligase-like"/>
    <property type="match status" value="1"/>
</dbReference>
<sequence>MFPTFDPESKVWTGPQLPSVFNPEVNFGKILLATMGLNPGKVIQYDADTGRTMTNGEMQLRAIRASQNLAALGLKQGDMAALACTNSENVMPVVVAMFFNGIPFNTLAPGHEVDDLAHMMRITQPKLVFCDVDNYERVKKATEVAVRDKPLLYVFESDLEGVNKAEDLLEETGRERMFLPTSNGDARNLPGIVLCSSGITDLPKAVTLSHAQLVSMYGSLVGVFKFSLLFNFSPLYWISGLHSLGLSLIHGIPRVITRKPFSEDTFFDLFEKYPIDYLFTPPSHAHLLLQHPRFKTTDFNRVRTWLVGGSPVPDALRDSLEAKLPNGKTVMILGTSEIGFVTTDFFKRKPLSVGAAAPNVRIKIMNEVGKALNNGERGEIWMTFSEKFLGYYNTPEVTAAAVDANGWIRTGDVGYFDEEGYLYLEGRQKDMLKWRGYQIAPADLETILRDIEGVDQAYVVGVLDEDGSSDLATAVIVKVEGSELTKADILEVVNDKVADYKKLRGGVYFVDAVPFTSNGKILRKKLIEQVKTMSLTQKKN</sequence>
<dbReference type="InterPro" id="IPR025110">
    <property type="entry name" value="AMP-bd_C"/>
</dbReference>
<dbReference type="OrthoDB" id="10253869at2759"/>
<dbReference type="GO" id="GO:0046949">
    <property type="term" value="P:fatty-acyl-CoA biosynthetic process"/>
    <property type="evidence" value="ECO:0007669"/>
    <property type="project" value="TreeGrafter"/>
</dbReference>
<evidence type="ECO:0000313" key="5">
    <source>
        <dbReference type="EMBL" id="EDS42047.1"/>
    </source>
</evidence>
<reference evidence="5" key="1">
    <citation type="submission" date="2007-03" db="EMBL/GenBank/DDBJ databases">
        <title>Annotation of Culex pipiens quinquefasciatus.</title>
        <authorList>
            <consortium name="The Broad Institute Genome Sequencing Platform"/>
            <person name="Atkinson P.W."/>
            <person name="Hemingway J."/>
            <person name="Christensen B.M."/>
            <person name="Higgs S."/>
            <person name="Kodira C."/>
            <person name="Hannick L."/>
            <person name="Megy K."/>
            <person name="O'Leary S."/>
            <person name="Pearson M."/>
            <person name="Haas B.J."/>
            <person name="Mauceli E."/>
            <person name="Wortman J.R."/>
            <person name="Lee N.H."/>
            <person name="Guigo R."/>
            <person name="Stanke M."/>
            <person name="Alvarado L."/>
            <person name="Amedeo P."/>
            <person name="Antoine C.H."/>
            <person name="Arensburger P."/>
            <person name="Bidwell S.L."/>
            <person name="Crawford M."/>
            <person name="Camaro F."/>
            <person name="Devon K."/>
            <person name="Engels R."/>
            <person name="Hammond M."/>
            <person name="Howarth C."/>
            <person name="Koehrsen M."/>
            <person name="Lawson D."/>
            <person name="Montgomery P."/>
            <person name="Nene V."/>
            <person name="Nusbaum C."/>
            <person name="Puiu D."/>
            <person name="Romero-Severson J."/>
            <person name="Severson D.W."/>
            <person name="Shumway M."/>
            <person name="Sisk P."/>
            <person name="Stolte C."/>
            <person name="Zeng Q."/>
            <person name="Eisenstadt E."/>
            <person name="Fraser-Liggett C."/>
            <person name="Strausberg R."/>
            <person name="Galagan J."/>
            <person name="Birren B."/>
            <person name="Collins F.H."/>
        </authorList>
    </citation>
    <scope>NUCLEOTIDE SEQUENCE [LARGE SCALE GENOMIC DNA]</scope>
    <source>
        <strain evidence="5">JHB</strain>
    </source>
</reference>
<keyword evidence="2" id="KW-0576">Peroxisome</keyword>
<keyword evidence="7" id="KW-1185">Reference proteome</keyword>
<feature type="domain" description="AMP-dependent synthetase/ligase" evidence="3">
    <location>
        <begin position="39"/>
        <end position="392"/>
    </location>
</feature>
<dbReference type="InterPro" id="IPR045851">
    <property type="entry name" value="AMP-bd_C_sf"/>
</dbReference>
<dbReference type="Proteomes" id="UP000002320">
    <property type="component" value="Unassembled WGS sequence"/>
</dbReference>
<evidence type="ECO:0000259" key="3">
    <source>
        <dbReference type="Pfam" id="PF00501"/>
    </source>
</evidence>
<dbReference type="EMBL" id="DS232456">
    <property type="protein sequence ID" value="EDS42047.1"/>
    <property type="molecule type" value="Genomic_DNA"/>
</dbReference>
<dbReference type="eggNOG" id="KOG1176">
    <property type="taxonomic scope" value="Eukaryota"/>
</dbReference>
<dbReference type="SUPFAM" id="SSF56801">
    <property type="entry name" value="Acetyl-CoA synthetase-like"/>
    <property type="match status" value="1"/>
</dbReference>
<dbReference type="Pfam" id="PF00501">
    <property type="entry name" value="AMP-binding"/>
    <property type="match status" value="1"/>
</dbReference>